<keyword evidence="3" id="KW-1185">Reference proteome</keyword>
<accession>A0A0A1TLP8</accession>
<dbReference type="CDD" id="cd07262">
    <property type="entry name" value="VOC_like"/>
    <property type="match status" value="1"/>
</dbReference>
<proteinExistence type="predicted"/>
<evidence type="ECO:0000313" key="3">
    <source>
        <dbReference type="Proteomes" id="UP000039046"/>
    </source>
</evidence>
<dbReference type="Gene3D" id="3.10.180.10">
    <property type="entry name" value="2,3-Dihydroxybiphenyl 1,2-Dioxygenase, domain 1"/>
    <property type="match status" value="1"/>
</dbReference>
<feature type="domain" description="VOC" evidence="1">
    <location>
        <begin position="1"/>
        <end position="129"/>
    </location>
</feature>
<dbReference type="InterPro" id="IPR004360">
    <property type="entry name" value="Glyas_Fos-R_dOase_dom"/>
</dbReference>
<dbReference type="PANTHER" id="PTHR35006:SF2">
    <property type="entry name" value="GLYOXALASE FAMILY PROTEIN (AFU_ORTHOLOGUE AFUA_5G14830)"/>
    <property type="match status" value="1"/>
</dbReference>
<dbReference type="OrthoDB" id="10249419at2759"/>
<dbReference type="EMBL" id="CDHN01000004">
    <property type="protein sequence ID" value="CEJ91733.1"/>
    <property type="molecule type" value="Genomic_DNA"/>
</dbReference>
<dbReference type="PANTHER" id="PTHR35006">
    <property type="entry name" value="GLYOXALASE FAMILY PROTEIN (AFU_ORTHOLOGUE AFUA_5G14830)"/>
    <property type="match status" value="1"/>
</dbReference>
<dbReference type="PROSITE" id="PS51819">
    <property type="entry name" value="VOC"/>
    <property type="match status" value="1"/>
</dbReference>
<dbReference type="InterPro" id="IPR037523">
    <property type="entry name" value="VOC_core"/>
</dbReference>
<sequence length="132" mass="14166">MLDHLAVGIPVDKIKESIAFYKAALAPLGYEQRYEFADGNIVGLGSKHDPLEKKADLWISADEGATAGGNNIHYALTAKDRKSVDEFHAAAIAAGGKDNGAPGLREHHPSYYAAYVHDPVGNNIEVVCHIDV</sequence>
<gene>
    <name evidence="2" type="ORF">VHEMI07426</name>
</gene>
<dbReference type="InterPro" id="IPR029068">
    <property type="entry name" value="Glyas_Bleomycin-R_OHBP_Dase"/>
</dbReference>
<dbReference type="Pfam" id="PF00903">
    <property type="entry name" value="Glyoxalase"/>
    <property type="match status" value="1"/>
</dbReference>
<reference evidence="2 3" key="1">
    <citation type="journal article" date="2015" name="Genome Announc.">
        <title>Draft Genome Sequence and Gene Annotation of the Entomopathogenic Fungus Verticillium hemipterigenum.</title>
        <authorList>
            <person name="Horn F."/>
            <person name="Habel A."/>
            <person name="Scharf D.H."/>
            <person name="Dworschak J."/>
            <person name="Brakhage A.A."/>
            <person name="Guthke R."/>
            <person name="Hertweck C."/>
            <person name="Linde J."/>
        </authorList>
    </citation>
    <scope>NUCLEOTIDE SEQUENCE [LARGE SCALE GENOMIC DNA]</scope>
</reference>
<dbReference type="Proteomes" id="UP000039046">
    <property type="component" value="Unassembled WGS sequence"/>
</dbReference>
<evidence type="ECO:0000259" key="1">
    <source>
        <dbReference type="PROSITE" id="PS51819"/>
    </source>
</evidence>
<dbReference type="HOGENOM" id="CLU_046006_6_1_1"/>
<dbReference type="SUPFAM" id="SSF54593">
    <property type="entry name" value="Glyoxalase/Bleomycin resistance protein/Dihydroxybiphenyl dioxygenase"/>
    <property type="match status" value="1"/>
</dbReference>
<evidence type="ECO:0000313" key="2">
    <source>
        <dbReference type="EMBL" id="CEJ91733.1"/>
    </source>
</evidence>
<name>A0A0A1TLP8_9HYPO</name>
<protein>
    <recommendedName>
        <fullName evidence="1">VOC domain-containing protein</fullName>
    </recommendedName>
</protein>
<dbReference type="AlphaFoldDB" id="A0A0A1TLP8"/>
<dbReference type="STRING" id="1531966.A0A0A1TLP8"/>
<organism evidence="2 3">
    <name type="scientific">[Torrubiella] hemipterigena</name>
    <dbReference type="NCBI Taxonomy" id="1531966"/>
    <lineage>
        <taxon>Eukaryota</taxon>
        <taxon>Fungi</taxon>
        <taxon>Dikarya</taxon>
        <taxon>Ascomycota</taxon>
        <taxon>Pezizomycotina</taxon>
        <taxon>Sordariomycetes</taxon>
        <taxon>Hypocreomycetidae</taxon>
        <taxon>Hypocreales</taxon>
        <taxon>Clavicipitaceae</taxon>
        <taxon>Clavicipitaceae incertae sedis</taxon>
        <taxon>'Torrubiella' clade</taxon>
    </lineage>
</organism>